<feature type="region of interest" description="Disordered" evidence="1">
    <location>
        <begin position="1"/>
        <end position="82"/>
    </location>
</feature>
<organism evidence="2 3">
    <name type="scientific">Streptomyces axinellae</name>
    <dbReference type="NCBI Taxonomy" id="552788"/>
    <lineage>
        <taxon>Bacteria</taxon>
        <taxon>Bacillati</taxon>
        <taxon>Actinomycetota</taxon>
        <taxon>Actinomycetes</taxon>
        <taxon>Kitasatosporales</taxon>
        <taxon>Streptomycetaceae</taxon>
        <taxon>Streptomyces</taxon>
    </lineage>
</organism>
<dbReference type="Gene3D" id="2.50.20.20">
    <property type="match status" value="1"/>
</dbReference>
<dbReference type="EMBL" id="BAAARJ010000014">
    <property type="protein sequence ID" value="GAA2624969.1"/>
    <property type="molecule type" value="Genomic_DNA"/>
</dbReference>
<feature type="compositionally biased region" description="Gly residues" evidence="1">
    <location>
        <begin position="12"/>
        <end position="27"/>
    </location>
</feature>
<evidence type="ECO:0000313" key="3">
    <source>
        <dbReference type="Proteomes" id="UP001501447"/>
    </source>
</evidence>
<comment type="caution">
    <text evidence="2">The sequence shown here is derived from an EMBL/GenBank/DDBJ whole genome shotgun (WGS) entry which is preliminary data.</text>
</comment>
<evidence type="ECO:0000313" key="2">
    <source>
        <dbReference type="EMBL" id="GAA2624969.1"/>
    </source>
</evidence>
<evidence type="ECO:0000256" key="1">
    <source>
        <dbReference type="SAM" id="MobiDB-lite"/>
    </source>
</evidence>
<keyword evidence="2" id="KW-0449">Lipoprotein</keyword>
<dbReference type="SUPFAM" id="SSF89392">
    <property type="entry name" value="Prokaryotic lipoproteins and lipoprotein localization factors"/>
    <property type="match status" value="1"/>
</dbReference>
<keyword evidence="3" id="KW-1185">Reference proteome</keyword>
<sequence length="288" mass="30603">MLMAGLTACGGSDSGGDGGSDNGGQKAGGSPIQGTLAALRKASTTTEKQQSAKVDGVQKQTTPQGEMNSDLKGVMDWSEGGVTGDIEVTQSGSATKGSPMGNKPMTVRYAKDAMYVNMGDDFASTAGKGKHWIKYDYDVLAEKAGASGAFMKDQLQNNNPARSVQLLVASKQVKQVGSEQVRGKKATHYSGTLKVSELAEMQSKDLSEKDLQQLQQQLEQTGMTTEKIDLWIDDQNLLVKKRETAKSTKGQGDLDSTVYYSDYGTEVDVQDPSADDAVDFTELTGGQS</sequence>
<proteinExistence type="predicted"/>
<dbReference type="InterPro" id="IPR029046">
    <property type="entry name" value="LolA/LolB/LppX"/>
</dbReference>
<gene>
    <name evidence="2" type="ORF">GCM10009863_44450</name>
</gene>
<accession>A0ABP6CRZ3</accession>
<dbReference type="Proteomes" id="UP001501447">
    <property type="component" value="Unassembled WGS sequence"/>
</dbReference>
<reference evidence="3" key="1">
    <citation type="journal article" date="2019" name="Int. J. Syst. Evol. Microbiol.">
        <title>The Global Catalogue of Microorganisms (GCM) 10K type strain sequencing project: providing services to taxonomists for standard genome sequencing and annotation.</title>
        <authorList>
            <consortium name="The Broad Institute Genomics Platform"/>
            <consortium name="The Broad Institute Genome Sequencing Center for Infectious Disease"/>
            <person name="Wu L."/>
            <person name="Ma J."/>
        </authorList>
    </citation>
    <scope>NUCLEOTIDE SEQUENCE [LARGE SCALE GENOMIC DNA]</scope>
    <source>
        <strain evidence="3">JCM 16373</strain>
    </source>
</reference>
<feature type="compositionally biased region" description="Polar residues" evidence="1">
    <location>
        <begin position="42"/>
        <end position="67"/>
    </location>
</feature>
<protein>
    <submittedName>
        <fullName evidence="2">Lipoprotein</fullName>
    </submittedName>
</protein>
<name>A0ABP6CRZ3_9ACTN</name>